<dbReference type="InterPro" id="IPR037066">
    <property type="entry name" value="Plug_dom_sf"/>
</dbReference>
<dbReference type="Gene3D" id="2.170.130.10">
    <property type="entry name" value="TonB-dependent receptor, plug domain"/>
    <property type="match status" value="1"/>
</dbReference>
<dbReference type="InterPro" id="IPR008969">
    <property type="entry name" value="CarboxyPept-like_regulatory"/>
</dbReference>
<evidence type="ECO:0000313" key="4">
    <source>
        <dbReference type="EMBL" id="MER2999422.1"/>
    </source>
</evidence>
<proteinExistence type="inferred from homology"/>
<dbReference type="PANTHER" id="PTHR30069:SF40">
    <property type="entry name" value="TONB-DEPENDENT RECEPTOR NMB0964-RELATED"/>
    <property type="match status" value="1"/>
</dbReference>
<evidence type="ECO:0000256" key="1">
    <source>
        <dbReference type="PROSITE-ProRule" id="PRU01360"/>
    </source>
</evidence>
<evidence type="ECO:0000313" key="5">
    <source>
        <dbReference type="Proteomes" id="UP001476807"/>
    </source>
</evidence>
<dbReference type="Gene3D" id="2.60.40.1120">
    <property type="entry name" value="Carboxypeptidase-like, regulatory domain"/>
    <property type="match status" value="1"/>
</dbReference>
<feature type="domain" description="TonB-dependent receptor plug" evidence="3">
    <location>
        <begin position="118"/>
        <end position="242"/>
    </location>
</feature>
<keyword evidence="1" id="KW-0813">Transport</keyword>
<comment type="subcellular location">
    <subcellularLocation>
        <location evidence="1">Cell outer membrane</location>
        <topology evidence="1">Multi-pass membrane protein</topology>
    </subcellularLocation>
</comment>
<organism evidence="4 5">
    <name type="scientific">Pontibacter populi</name>
    <dbReference type="NCBI Taxonomy" id="890055"/>
    <lineage>
        <taxon>Bacteria</taxon>
        <taxon>Pseudomonadati</taxon>
        <taxon>Bacteroidota</taxon>
        <taxon>Cytophagia</taxon>
        <taxon>Cytophagales</taxon>
        <taxon>Hymenobacteraceae</taxon>
        <taxon>Pontibacter</taxon>
    </lineage>
</organism>
<comment type="caution">
    <text evidence="4">The sequence shown here is derived from an EMBL/GenBank/DDBJ whole genome shotgun (WGS) entry which is preliminary data.</text>
</comment>
<dbReference type="PROSITE" id="PS52016">
    <property type="entry name" value="TONB_DEPENDENT_REC_3"/>
    <property type="match status" value="1"/>
</dbReference>
<evidence type="ECO:0000256" key="2">
    <source>
        <dbReference type="SAM" id="SignalP"/>
    </source>
</evidence>
<dbReference type="InterPro" id="IPR012910">
    <property type="entry name" value="Plug_dom"/>
</dbReference>
<keyword evidence="1" id="KW-0812">Transmembrane</keyword>
<dbReference type="SUPFAM" id="SSF56935">
    <property type="entry name" value="Porins"/>
    <property type="match status" value="1"/>
</dbReference>
<keyword evidence="5" id="KW-1185">Reference proteome</keyword>
<keyword evidence="2" id="KW-0732">Signal</keyword>
<gene>
    <name evidence="4" type="ORF">ABS362_17855</name>
</gene>
<comment type="similarity">
    <text evidence="1">Belongs to the TonB-dependent receptor family.</text>
</comment>
<evidence type="ECO:0000259" key="3">
    <source>
        <dbReference type="Pfam" id="PF07715"/>
    </source>
</evidence>
<dbReference type="EMBL" id="JBEOKT010000023">
    <property type="protein sequence ID" value="MER2999422.1"/>
    <property type="molecule type" value="Genomic_DNA"/>
</dbReference>
<reference evidence="4 5" key="1">
    <citation type="submission" date="2024-06" db="EMBL/GenBank/DDBJ databases">
        <title>Pontibacter populi HYL7-15.</title>
        <authorList>
            <person name="Kim M.K."/>
        </authorList>
    </citation>
    <scope>NUCLEOTIDE SEQUENCE [LARGE SCALE GENOMIC DNA]</scope>
    <source>
        <strain evidence="4 5">HYL7-15</strain>
    </source>
</reference>
<dbReference type="InterPro" id="IPR039426">
    <property type="entry name" value="TonB-dep_rcpt-like"/>
</dbReference>
<keyword evidence="1" id="KW-0472">Membrane</keyword>
<feature type="signal peptide" evidence="2">
    <location>
        <begin position="1"/>
        <end position="21"/>
    </location>
</feature>
<dbReference type="RefSeq" id="WP_350414206.1">
    <property type="nucleotide sequence ID" value="NZ_JBEOKT010000023.1"/>
</dbReference>
<keyword evidence="1" id="KW-0998">Cell outer membrane</keyword>
<keyword evidence="1" id="KW-1134">Transmembrane beta strand</keyword>
<dbReference type="PANTHER" id="PTHR30069">
    <property type="entry name" value="TONB-DEPENDENT OUTER MEMBRANE RECEPTOR"/>
    <property type="match status" value="1"/>
</dbReference>
<protein>
    <submittedName>
        <fullName evidence="4">Carboxypeptidase-like regulatory domain-containing protein</fullName>
    </submittedName>
</protein>
<dbReference type="Pfam" id="PF07715">
    <property type="entry name" value="Plug"/>
    <property type="match status" value="1"/>
</dbReference>
<dbReference type="SUPFAM" id="SSF49464">
    <property type="entry name" value="Carboxypeptidase regulatory domain-like"/>
    <property type="match status" value="1"/>
</dbReference>
<feature type="chain" id="PRO_5045570957" evidence="2">
    <location>
        <begin position="22"/>
        <end position="531"/>
    </location>
</feature>
<accession>A0ABV1RZ76</accession>
<dbReference type="NCBIfam" id="TIGR04057">
    <property type="entry name" value="SusC_RagA_signa"/>
    <property type="match status" value="1"/>
</dbReference>
<dbReference type="Proteomes" id="UP001476807">
    <property type="component" value="Unassembled WGS sequence"/>
</dbReference>
<dbReference type="InterPro" id="IPR023997">
    <property type="entry name" value="TonB-dep_OMP_SusC/RagA_CS"/>
</dbReference>
<dbReference type="Pfam" id="PF13715">
    <property type="entry name" value="CarbopepD_reg_2"/>
    <property type="match status" value="1"/>
</dbReference>
<name>A0ABV1RZ76_9BACT</name>
<sequence>MKKLLLLSFLLVSVLVQQAMAQSRAVTGKVTDAATNQPLPGVSVLVKGTTVGTATGVDGSFTLNVPEGGTTLVFRYISYKTVERAIGNQSTFNVALETDAKQLDEVVVTALGIERNRNELAYSAQEVSGEQLTRARNENVVNSLSGKVAGLDIRTNNTMGGSTNVIIRGYSSLTGNNQALFVIDGVPVSNANNNGTNQSIGRGGADYGNAAADLNPDNIESVNVLKGAAATALYGSRASNGVIMITTKKGAKNALNIAVNSGVTWSNIDKTTYVRYQKEYGGGYFQGFRTSKDLGSGVAPVVRFQDDASYGPKFDPNLMVYQWDAIDPLHPNFGKTRPWVAAENDPTTFFETGVNSNQSIVVSGGGDKTTFNLGYTRNDIKGNLPNSTIDKDMFNFSSSYEATEKLTVSASGNYTRTVGIGRYGTGYSGNNPNQQFRQWFQTNVDMKEQEEAYFRNRQNITWNWNSSNTGPIYSDNPYWTQYENFSNDSRDNLYGYATATYKITDWLSAMGRATFNTTNGRKSVLLLVVLV</sequence>